<evidence type="ECO:0000256" key="1">
    <source>
        <dbReference type="SAM" id="Phobius"/>
    </source>
</evidence>
<dbReference type="Pfam" id="PF17852">
    <property type="entry name" value="Dynein_AAA_lid"/>
    <property type="match status" value="1"/>
</dbReference>
<organism evidence="3 4">
    <name type="scientific">Protopolystoma xenopodis</name>
    <dbReference type="NCBI Taxonomy" id="117903"/>
    <lineage>
        <taxon>Eukaryota</taxon>
        <taxon>Metazoa</taxon>
        <taxon>Spiralia</taxon>
        <taxon>Lophotrochozoa</taxon>
        <taxon>Platyhelminthes</taxon>
        <taxon>Monogenea</taxon>
        <taxon>Polyopisthocotylea</taxon>
        <taxon>Polystomatidea</taxon>
        <taxon>Polystomatidae</taxon>
        <taxon>Protopolystoma</taxon>
    </lineage>
</organism>
<feature type="domain" description="Dynein heavy chain AAA 5 extension" evidence="2">
    <location>
        <begin position="56"/>
        <end position="100"/>
    </location>
</feature>
<dbReference type="PANTHER" id="PTHR45703">
    <property type="entry name" value="DYNEIN HEAVY CHAIN"/>
    <property type="match status" value="1"/>
</dbReference>
<feature type="transmembrane region" description="Helical" evidence="1">
    <location>
        <begin position="65"/>
        <end position="89"/>
    </location>
</feature>
<evidence type="ECO:0000259" key="2">
    <source>
        <dbReference type="Pfam" id="PF17852"/>
    </source>
</evidence>
<reference evidence="3" key="1">
    <citation type="submission" date="2018-11" db="EMBL/GenBank/DDBJ databases">
        <authorList>
            <consortium name="Pathogen Informatics"/>
        </authorList>
    </citation>
    <scope>NUCLEOTIDE SEQUENCE</scope>
</reference>
<dbReference type="OrthoDB" id="5593012at2759"/>
<proteinExistence type="predicted"/>
<dbReference type="AlphaFoldDB" id="A0A448WQG2"/>
<dbReference type="InterPro" id="IPR027417">
    <property type="entry name" value="P-loop_NTPase"/>
</dbReference>
<dbReference type="EMBL" id="CAAALY010033296">
    <property type="protein sequence ID" value="VEL17591.1"/>
    <property type="molecule type" value="Genomic_DNA"/>
</dbReference>
<keyword evidence="4" id="KW-1185">Reference proteome</keyword>
<keyword evidence="1" id="KW-1133">Transmembrane helix</keyword>
<evidence type="ECO:0000313" key="3">
    <source>
        <dbReference type="EMBL" id="VEL17591.1"/>
    </source>
</evidence>
<dbReference type="Proteomes" id="UP000784294">
    <property type="component" value="Unassembled WGS sequence"/>
</dbReference>
<name>A0A448WQG2_9PLAT</name>
<dbReference type="GO" id="GO:0045505">
    <property type="term" value="F:dynein intermediate chain binding"/>
    <property type="evidence" value="ECO:0007669"/>
    <property type="project" value="InterPro"/>
</dbReference>
<evidence type="ECO:0000313" key="4">
    <source>
        <dbReference type="Proteomes" id="UP000784294"/>
    </source>
</evidence>
<comment type="caution">
    <text evidence="3">The sequence shown here is derived from an EMBL/GenBank/DDBJ whole genome shotgun (WGS) entry which is preliminary data.</text>
</comment>
<gene>
    <name evidence="3" type="ORF">PXEA_LOCUS11031</name>
</gene>
<dbReference type="GO" id="GO:0007018">
    <property type="term" value="P:microtubule-based movement"/>
    <property type="evidence" value="ECO:0007669"/>
    <property type="project" value="InterPro"/>
</dbReference>
<dbReference type="Gene3D" id="3.40.50.300">
    <property type="entry name" value="P-loop containing nucleotide triphosphate hydrolases"/>
    <property type="match status" value="1"/>
</dbReference>
<sequence length="134" mass="15216">MVFLLFEVGDLSVASPATVSRCGMVYNDVNVLGWWPFVESWLSSKKDRVLAEEARRLFNKYTEKILTFIKSFCTTCLPMSEINLVISLTKLFDGMATLENGVSLSLLSVLFFIYSTLIFTRLHSHAFFRPGLTD</sequence>
<feature type="transmembrane region" description="Helical" evidence="1">
    <location>
        <begin position="101"/>
        <end position="119"/>
    </location>
</feature>
<keyword evidence="1" id="KW-0472">Membrane</keyword>
<dbReference type="GO" id="GO:0051959">
    <property type="term" value="F:dynein light intermediate chain binding"/>
    <property type="evidence" value="ECO:0007669"/>
    <property type="project" value="InterPro"/>
</dbReference>
<dbReference type="GO" id="GO:0030286">
    <property type="term" value="C:dynein complex"/>
    <property type="evidence" value="ECO:0007669"/>
    <property type="project" value="InterPro"/>
</dbReference>
<dbReference type="InterPro" id="IPR026983">
    <property type="entry name" value="DHC"/>
</dbReference>
<dbReference type="PANTHER" id="PTHR45703:SF32">
    <property type="entry name" value="DYNEINS HEAVY CHAIN"/>
    <property type="match status" value="1"/>
</dbReference>
<accession>A0A448WQG2</accession>
<protein>
    <recommendedName>
        <fullName evidence="2">Dynein heavy chain AAA 5 extension domain-containing protein</fullName>
    </recommendedName>
</protein>
<dbReference type="InterPro" id="IPR041466">
    <property type="entry name" value="Dynein_AAA5_ext"/>
</dbReference>
<keyword evidence="1" id="KW-0812">Transmembrane</keyword>